<dbReference type="PROSITE" id="PS00455">
    <property type="entry name" value="AMP_BINDING"/>
    <property type="match status" value="1"/>
</dbReference>
<dbReference type="InterPro" id="IPR012728">
    <property type="entry name" value="Pls/PosA_C"/>
</dbReference>
<dbReference type="PATRIC" id="fig|456.5.peg.485"/>
<dbReference type="EMBL" id="LNYJ01000011">
    <property type="protein sequence ID" value="KTD16153.1"/>
    <property type="molecule type" value="Genomic_DNA"/>
</dbReference>
<sequence length="1326" mass="148801">MSTSSRKFKQLREFFEQAVDQYPGHTALICNDVMLSYQELEEQANQLANYLLSLGVRSEHSVGIFLERSLDSYISILAVLKTGASYVPIEIEYPDERVNYIFSDMPFHSVITSSPQLQRKNSIDFPSTIVLDQLRKNIAEQPNTRPIQGPLASDQLCYVIYTSGSTGKPKGVEVTHSNICHYVRVASSLYQMSFSDRVYQGFSLAFDASLEELWMAFANGAALVACTNKDTRSGVGLIEFLQNNKITVFSTVPTLLSTLEGDLPNLRLLILGGEACTLNLIQRWQRPNLTIMNTYGPTEATVIATYKECKLGEPVTIGQPLDGYEVVIVDEHLQLVPDGTEGELCIAGAGVARGYVNRPEITENKFVKHPKDSNKRLYRTGDLAMINEVGEIVFLGRVDDQVKLRGFRIELNEIETVIMEYEAINKAVVSLQELDNPCLVAYLLLKKDAPFDLQHFKEFMKKRLPHYMLPSFFEIVEAFPLLSSGKVNRKALPKPQSSIQTVDYIPPQTDLEREISKVWEEEFQHRSISIEADFFYDLGGHSLSAARVVSSLRKMSGLQNVSILDLYLHPTIKQLAEKFSNNNVQVKEQRKVKKGKVSSLNYYLCATGQLFGVLLQYALGAWQLLAVILCYTWVATRESPWDMKSLLIFLGLFLAMPLASLAFTITAKWILLGKVKPGTYKLWGWFYFRWWLVERLQKNIFSPKHLIGSPLIVLYYRLLGAKIGKNCYIASTNIAVHDQLTIGDNSSIGFDSRLLGYVVEDGWLKIASITIGDRCFVGARSVVSINTVIHDNAKLDDMSMLPSHSNIPAGQFFSGSPAAASVAPADHITNHEKSSVPTSMIKNFTYGVLHYCCLVFAMMVYYVCYFPALSLITHFHEQTHYLFTVLIAAPAGAVIFLILHYLGIGLCKKLLMNKIKPGIYSLKSLYYLRQWTIVKMVDIDEIYVMADTLYFPYFLRFLGAKLGRHVELGETPHIIPDLVNIQDEGFIASSVALAWPNVYLGSIKFAPIQVGRRGFIGNMSLLPSGANLGDEGLLGCMSITPPGNRAADHRTAWLGSPAVFLPKREIAAGFSDQEKFSPSRKLFFTRLAIEFIRIIMPTTLTLIGLFNMLYVLDILFDNYSLTEIALILPIVELGVVVGLVAGIVALKWFILGKVKPATKPIWNIFIWKNDIIEYSYSYFINPNFTNLVLGTPFVSLLLRSLGAKIGKKVFIDTADFTEFDLIRIEDEVCINSEAVIQTHLYEDRVFKMSTINIEKGCNVGIASIVLYNTVMEKNSTLGNFSLLMKGENLPENTRWQGIPAQPVRPFSEPLEEIRNVQAELVELSSS</sequence>
<comment type="caution">
    <text evidence="5">The sequence shown here is derived from an EMBL/GenBank/DDBJ whole genome shotgun (WGS) entry which is preliminary data.</text>
</comment>
<accession>A0A0W0V933</accession>
<dbReference type="FunFam" id="3.40.50.980:FF:000001">
    <property type="entry name" value="Non-ribosomal peptide synthetase"/>
    <property type="match status" value="1"/>
</dbReference>
<dbReference type="RefSeq" id="WP_058470029.1">
    <property type="nucleotide sequence ID" value="NZ_CAAAIC010000007.1"/>
</dbReference>
<dbReference type="PANTHER" id="PTHR45527">
    <property type="entry name" value="NONRIBOSOMAL PEPTIDE SYNTHETASE"/>
    <property type="match status" value="1"/>
</dbReference>
<reference evidence="5 6" key="1">
    <citation type="submission" date="2015-11" db="EMBL/GenBank/DDBJ databases">
        <title>Genomic analysis of 38 Legionella species identifies large and diverse effector repertoires.</title>
        <authorList>
            <person name="Burstein D."/>
            <person name="Amaro F."/>
            <person name="Zusman T."/>
            <person name="Lifshitz Z."/>
            <person name="Cohen O."/>
            <person name="Gilbert J.A."/>
            <person name="Pupko T."/>
            <person name="Shuman H.A."/>
            <person name="Segal G."/>
        </authorList>
    </citation>
    <scope>NUCLEOTIDE SEQUENCE [LARGE SCALE GENOMIC DNA]</scope>
    <source>
        <strain evidence="5 6">BL-540</strain>
    </source>
</reference>
<dbReference type="InterPro" id="IPR025110">
    <property type="entry name" value="AMP-bd_C"/>
</dbReference>
<dbReference type="InterPro" id="IPR020845">
    <property type="entry name" value="AMP-binding_CS"/>
</dbReference>
<name>A0A0W0V933_9GAMM</name>
<evidence type="ECO:0000313" key="6">
    <source>
        <dbReference type="Proteomes" id="UP000055035"/>
    </source>
</evidence>
<dbReference type="Pfam" id="PF00550">
    <property type="entry name" value="PP-binding"/>
    <property type="match status" value="1"/>
</dbReference>
<gene>
    <name evidence="5" type="ORF">Ljor_0459</name>
</gene>
<dbReference type="Pfam" id="PF13193">
    <property type="entry name" value="AMP-binding_C"/>
    <property type="match status" value="1"/>
</dbReference>
<dbReference type="InterPro" id="IPR045851">
    <property type="entry name" value="AMP-bd_C_sf"/>
</dbReference>
<dbReference type="SUPFAM" id="SSF56801">
    <property type="entry name" value="Acetyl-CoA synthetase-like"/>
    <property type="match status" value="1"/>
</dbReference>
<proteinExistence type="predicted"/>
<dbReference type="FunFam" id="3.40.50.12780:FF:000012">
    <property type="entry name" value="Non-ribosomal peptide synthetase"/>
    <property type="match status" value="1"/>
</dbReference>
<dbReference type="InterPro" id="IPR006162">
    <property type="entry name" value="Ppantetheine_attach_site"/>
</dbReference>
<keyword evidence="3" id="KW-1133">Transmembrane helix</keyword>
<dbReference type="PROSITE" id="PS50075">
    <property type="entry name" value="CARRIER"/>
    <property type="match status" value="1"/>
</dbReference>
<dbReference type="InterPro" id="IPR010071">
    <property type="entry name" value="AA_adenyl_dom"/>
</dbReference>
<dbReference type="CDD" id="cd05930">
    <property type="entry name" value="A_NRPS"/>
    <property type="match status" value="1"/>
</dbReference>
<dbReference type="Gene3D" id="2.30.38.10">
    <property type="entry name" value="Luciferase, Domain 3"/>
    <property type="match status" value="1"/>
</dbReference>
<feature type="transmembrane region" description="Helical" evidence="3">
    <location>
        <begin position="1124"/>
        <end position="1150"/>
    </location>
</feature>
<evidence type="ECO:0000313" key="5">
    <source>
        <dbReference type="EMBL" id="KTD16153.1"/>
    </source>
</evidence>
<feature type="domain" description="Carrier" evidence="4">
    <location>
        <begin position="506"/>
        <end position="583"/>
    </location>
</feature>
<dbReference type="GO" id="GO:0044550">
    <property type="term" value="P:secondary metabolite biosynthetic process"/>
    <property type="evidence" value="ECO:0007669"/>
    <property type="project" value="TreeGrafter"/>
</dbReference>
<feature type="transmembrane region" description="Helical" evidence="3">
    <location>
        <begin position="1091"/>
        <end position="1112"/>
    </location>
</feature>
<protein>
    <submittedName>
        <fullName evidence="5">Peptide synthetase, non-ribosomal</fullName>
    </submittedName>
</protein>
<dbReference type="GO" id="GO:0031177">
    <property type="term" value="F:phosphopantetheine binding"/>
    <property type="evidence" value="ECO:0007669"/>
    <property type="project" value="TreeGrafter"/>
</dbReference>
<evidence type="ECO:0000256" key="3">
    <source>
        <dbReference type="SAM" id="Phobius"/>
    </source>
</evidence>
<evidence type="ECO:0000256" key="1">
    <source>
        <dbReference type="ARBA" id="ARBA00022450"/>
    </source>
</evidence>
<dbReference type="GO" id="GO:0005737">
    <property type="term" value="C:cytoplasm"/>
    <property type="evidence" value="ECO:0007669"/>
    <property type="project" value="TreeGrafter"/>
</dbReference>
<feature type="transmembrane region" description="Helical" evidence="3">
    <location>
        <begin position="601"/>
        <end position="634"/>
    </location>
</feature>
<keyword evidence="3" id="KW-0472">Membrane</keyword>
<dbReference type="Pfam" id="PF00501">
    <property type="entry name" value="AMP-binding"/>
    <property type="match status" value="1"/>
</dbReference>
<feature type="transmembrane region" description="Helical" evidence="3">
    <location>
        <begin position="880"/>
        <end position="904"/>
    </location>
</feature>
<dbReference type="Proteomes" id="UP000055035">
    <property type="component" value="Unassembled WGS sequence"/>
</dbReference>
<feature type="transmembrane region" description="Helical" evidence="3">
    <location>
        <begin position="848"/>
        <end position="868"/>
    </location>
</feature>
<keyword evidence="2" id="KW-0597">Phosphoprotein</keyword>
<dbReference type="PROSITE" id="PS00012">
    <property type="entry name" value="PHOSPHOPANTETHEINE"/>
    <property type="match status" value="1"/>
</dbReference>
<evidence type="ECO:0000256" key="2">
    <source>
        <dbReference type="ARBA" id="ARBA00022553"/>
    </source>
</evidence>
<dbReference type="SUPFAM" id="SSF47336">
    <property type="entry name" value="ACP-like"/>
    <property type="match status" value="1"/>
</dbReference>
<dbReference type="GO" id="GO:0043041">
    <property type="term" value="P:amino acid activation for nonribosomal peptide biosynthetic process"/>
    <property type="evidence" value="ECO:0007669"/>
    <property type="project" value="TreeGrafter"/>
</dbReference>
<dbReference type="Gene3D" id="3.40.50.980">
    <property type="match status" value="2"/>
</dbReference>
<dbReference type="OrthoDB" id="9757559at2"/>
<dbReference type="Gene3D" id="1.10.1200.10">
    <property type="entry name" value="ACP-like"/>
    <property type="match status" value="1"/>
</dbReference>
<keyword evidence="1" id="KW-0596">Phosphopantetheine</keyword>
<dbReference type="STRING" id="456.Ljor_0459"/>
<dbReference type="Gene3D" id="3.30.300.30">
    <property type="match status" value="1"/>
</dbReference>
<dbReference type="InterPro" id="IPR011004">
    <property type="entry name" value="Trimer_LpxA-like_sf"/>
</dbReference>
<dbReference type="Gene3D" id="2.160.10.10">
    <property type="entry name" value="Hexapeptide repeat proteins"/>
    <property type="match status" value="2"/>
</dbReference>
<dbReference type="InterPro" id="IPR036736">
    <property type="entry name" value="ACP-like_sf"/>
</dbReference>
<dbReference type="InterPro" id="IPR000873">
    <property type="entry name" value="AMP-dep_synth/lig_dom"/>
</dbReference>
<dbReference type="InterPro" id="IPR009081">
    <property type="entry name" value="PP-bd_ACP"/>
</dbReference>
<evidence type="ECO:0000259" key="4">
    <source>
        <dbReference type="PROSITE" id="PS50075"/>
    </source>
</evidence>
<keyword evidence="3" id="KW-0812">Transmembrane</keyword>
<dbReference type="NCBIfam" id="TIGR01733">
    <property type="entry name" value="AA-adenyl-dom"/>
    <property type="match status" value="1"/>
</dbReference>
<dbReference type="PANTHER" id="PTHR45527:SF1">
    <property type="entry name" value="FATTY ACID SYNTHASE"/>
    <property type="match status" value="1"/>
</dbReference>
<feature type="transmembrane region" description="Helical" evidence="3">
    <location>
        <begin position="646"/>
        <end position="671"/>
    </location>
</feature>
<dbReference type="NCBIfam" id="TIGR02353">
    <property type="entry name" value="NRPS_term_dom"/>
    <property type="match status" value="1"/>
</dbReference>
<dbReference type="SUPFAM" id="SSF51161">
    <property type="entry name" value="Trimeric LpxA-like enzymes"/>
    <property type="match status" value="3"/>
</dbReference>
<keyword evidence="6" id="KW-1185">Reference proteome</keyword>
<organism evidence="5 6">
    <name type="scientific">Legionella jordanis</name>
    <dbReference type="NCBI Taxonomy" id="456"/>
    <lineage>
        <taxon>Bacteria</taxon>
        <taxon>Pseudomonadati</taxon>
        <taxon>Pseudomonadota</taxon>
        <taxon>Gammaproteobacteria</taxon>
        <taxon>Legionellales</taxon>
        <taxon>Legionellaceae</taxon>
        <taxon>Legionella</taxon>
    </lineage>
</organism>